<feature type="compositionally biased region" description="Low complexity" evidence="1">
    <location>
        <begin position="269"/>
        <end position="291"/>
    </location>
</feature>
<feature type="region of interest" description="Disordered" evidence="1">
    <location>
        <begin position="1125"/>
        <end position="1147"/>
    </location>
</feature>
<dbReference type="FunCoup" id="A0A4V0IKJ7">
    <property type="interactions" value="273"/>
</dbReference>
<accession>A0A4V0IKJ7</accession>
<dbReference type="Proteomes" id="UP000001940">
    <property type="component" value="Chromosome X"/>
</dbReference>
<feature type="compositionally biased region" description="Low complexity" evidence="1">
    <location>
        <begin position="347"/>
        <end position="363"/>
    </location>
</feature>
<feature type="compositionally biased region" description="Basic residues" evidence="1">
    <location>
        <begin position="769"/>
        <end position="781"/>
    </location>
</feature>
<organism evidence="2 3">
    <name type="scientific">Caenorhabditis elegans</name>
    <dbReference type="NCBI Taxonomy" id="6239"/>
    <lineage>
        <taxon>Eukaryota</taxon>
        <taxon>Metazoa</taxon>
        <taxon>Ecdysozoa</taxon>
        <taxon>Nematoda</taxon>
        <taxon>Chromadorea</taxon>
        <taxon>Rhabditida</taxon>
        <taxon>Rhabditina</taxon>
        <taxon>Rhabditomorpha</taxon>
        <taxon>Rhabditoidea</taxon>
        <taxon>Rhabditidae</taxon>
        <taxon>Peloderinae</taxon>
        <taxon>Caenorhabditis</taxon>
    </lineage>
</organism>
<feature type="compositionally biased region" description="Low complexity" evidence="1">
    <location>
        <begin position="939"/>
        <end position="953"/>
    </location>
</feature>
<feature type="compositionally biased region" description="Basic and acidic residues" evidence="1">
    <location>
        <begin position="428"/>
        <end position="437"/>
    </location>
</feature>
<dbReference type="AlphaFoldDB" id="A0A4V0IKJ7"/>
<feature type="compositionally biased region" description="Polar residues" evidence="1">
    <location>
        <begin position="1137"/>
        <end position="1147"/>
    </location>
</feature>
<feature type="region of interest" description="Disordered" evidence="1">
    <location>
        <begin position="63"/>
        <end position="635"/>
    </location>
</feature>
<feature type="compositionally biased region" description="Basic residues" evidence="1">
    <location>
        <begin position="898"/>
        <end position="908"/>
    </location>
</feature>
<name>A0A4V0IKJ7_CAEEL</name>
<feature type="compositionally biased region" description="Basic residues" evidence="1">
    <location>
        <begin position="1082"/>
        <end position="1091"/>
    </location>
</feature>
<dbReference type="EMBL" id="BX284606">
    <property type="protein sequence ID" value="VTW47582.1"/>
    <property type="molecule type" value="Genomic_DNA"/>
</dbReference>
<feature type="compositionally biased region" description="Basic and acidic residues" evidence="1">
    <location>
        <begin position="559"/>
        <end position="570"/>
    </location>
</feature>
<feature type="region of interest" description="Disordered" evidence="1">
    <location>
        <begin position="880"/>
        <end position="1098"/>
    </location>
</feature>
<dbReference type="PANTHER" id="PTHR31765">
    <property type="entry name" value="PROTEIN CBG12783"/>
    <property type="match status" value="1"/>
</dbReference>
<feature type="compositionally biased region" description="Low complexity" evidence="1">
    <location>
        <begin position="992"/>
        <end position="1005"/>
    </location>
</feature>
<dbReference type="WormBase" id="F49E2.5l">
    <property type="protein sequence ID" value="CE53213"/>
    <property type="gene ID" value="WBGene00009888"/>
</dbReference>
<feature type="compositionally biased region" description="Basic and acidic residues" evidence="1">
    <location>
        <begin position="336"/>
        <end position="345"/>
    </location>
</feature>
<gene>
    <name evidence="2" type="ORF">CELE_F49E2.5</name>
    <name evidence="2 4" type="ORF">F49E2.5</name>
</gene>
<dbReference type="Pfam" id="PF04747">
    <property type="entry name" value="DUF612"/>
    <property type="match status" value="2"/>
</dbReference>
<feature type="compositionally biased region" description="Polar residues" evidence="1">
    <location>
        <begin position="743"/>
        <end position="766"/>
    </location>
</feature>
<dbReference type="OrthoDB" id="285729at2759"/>
<dbReference type="ExpressionAtlas" id="A0A4V0IKJ7">
    <property type="expression patterns" value="baseline and differential"/>
</dbReference>
<evidence type="ECO:0000256" key="1">
    <source>
        <dbReference type="SAM" id="MobiDB-lite"/>
    </source>
</evidence>
<dbReference type="AGR" id="WB:WBGene00009888"/>
<feature type="compositionally biased region" description="Basic and acidic residues" evidence="1">
    <location>
        <begin position="82"/>
        <end position="165"/>
    </location>
</feature>
<dbReference type="InParanoid" id="A0A4V0IKJ7"/>
<feature type="compositionally biased region" description="Basic and acidic residues" evidence="1">
    <location>
        <begin position="301"/>
        <end position="310"/>
    </location>
</feature>
<evidence type="ECO:0000313" key="3">
    <source>
        <dbReference type="Proteomes" id="UP000001940"/>
    </source>
</evidence>
<feature type="compositionally biased region" description="Basic residues" evidence="1">
    <location>
        <begin position="1"/>
        <end position="23"/>
    </location>
</feature>
<feature type="region of interest" description="Disordered" evidence="1">
    <location>
        <begin position="742"/>
        <end position="824"/>
    </location>
</feature>
<sequence length="1316" mass="145154">MRSPKSVRRPHIRQQLTNRRKNLGRVAKSQRNQFRQWLLTAVLPNSINDQRKEAFASLELTEQPQQVEKVKKSEKKKAQKQIAKDHEAEQKVNAKKAAEKEARRAEAEAKKRAAQEEEHKQWKAEQERIQKEQEKKEADLKKLQAEKKKEKAVKAEKAEKAEKTKKASTPAPVEEEIVVKKVANDRSAAPAPEPKTPTNTPAEPAEQVQEITGKKNKKNKKKSESEATAAPASVEQVVEQPKVVTEEPHQQAAPQEKKNKKNKRKSESENVPAASETPVEPVVETTPPASENQKKNKKDKKKSESEKVVEEPVQAEAPKSKKPTADDNMDFLDFVTAKEEPKDEPAETPAAPVEEVVENVVENVVEKSTTPPATENKKKNKKDKKKSESEKVTEQPVESAPAPPQVEQVVETTPPASENKKKNKKDKKKSESEKAVEEPVQAAPSSKKPTADDSMDFLDFVTAKPDRSEVAAPVEVAKVDESTAVTSENRKKNKKDKKKSESEKAVEEPVQAAPTSKKPTADDSMDFLDFVTAKEERVEEVAPVQEQVKEQKKSKKSKKTSESESKRPTADDSMDFLDFVTAKPEKPEQVVEEQPVVQEVPKPEEKASKKNKKNKRKSESEKNESPESEPVAKLITVSNTEASAVNVMGFSDIVTPKADEVITQDPVSAKQEVLPEHVPSEIPEEPVAVSKKPTADSMDFLDFVTPKTEAESTSEAPAPVVSKPTESIEDLEIVTYEHVADVTGNTLSPSQHSTPSPNSVLLNGPQSKSSKRKHHHKKNKKRTDSEMSQEPSKEDLEFLEFLHSEPKKVEKPVAPVSKKPTADDNMDFLDFVTAKPEKTESVEEHIEAPMIVEPVHAENEVDSDVALDSFEIIDAQEVAELVSAPEMTVEETAAAAGGKKKNKKNKNKKNSESESTPAAEPVKEVTPEIVEEVFEKKTITPSTAAAAAPAPGSKKNKKNKKNSESESAPAAEPVKEVTPEIVEEVFEKKTVTPSTEAAAAPASASKKNKKNKKGSGISESHDTAPAPTVEIPQTTEGGKGSPGSDKENSGSAVNGSAKKQMSVEELDYGVPGQTTDTTTDKKNKKKNKKGKNSNSISENAQVIAHLEQDHLDQMADDEVQAITGAAGSHSPPIQVHEVTSSEQHSNGVEKNTTIEITQAVDGTDMSQTQFQKNVEKLVQATLAKHDIVEIDPTVKLRIDAQLIKLSEKKAPAVVMEHVNYIKPLPMELHVSRPSTPSRDRVYKLLPKDIIFCAGLMDSHGENYAAMAADERNIFKDTSRALQRKIRIFKESPHYHTYLRAKEENRPIEEVIAEAQH</sequence>
<feature type="compositionally biased region" description="Polar residues" evidence="1">
    <location>
        <begin position="1049"/>
        <end position="1059"/>
    </location>
</feature>
<dbReference type="InterPro" id="IPR006836">
    <property type="entry name" value="DUF612"/>
</dbReference>
<feature type="region of interest" description="Disordered" evidence="1">
    <location>
        <begin position="1"/>
        <end position="28"/>
    </location>
</feature>
<proteinExistence type="evidence at protein level"/>
<evidence type="ECO:0000313" key="2">
    <source>
        <dbReference type="EMBL" id="VTW47582.1"/>
    </source>
</evidence>
<reference evidence="2 3" key="1">
    <citation type="journal article" date="1998" name="Science">
        <title>Genome sequence of the nematode C. elegans: a platform for investigating biology.</title>
        <authorList>
            <consortium name="The C. elegans sequencing consortium"/>
            <person name="Sulson J.E."/>
            <person name="Waterston R."/>
        </authorList>
    </citation>
    <scope>NUCLEOTIDE SEQUENCE [LARGE SCALE GENOMIC DNA]</scope>
    <source>
        <strain evidence="2 3">Bristol N2</strain>
    </source>
</reference>
<feature type="compositionally biased region" description="Basic and acidic residues" evidence="1">
    <location>
        <begin position="791"/>
        <end position="811"/>
    </location>
</feature>
<feature type="region of interest" description="Disordered" evidence="1">
    <location>
        <begin position="667"/>
        <end position="726"/>
    </location>
</feature>
<dbReference type="PANTHER" id="PTHR31765:SF3">
    <property type="entry name" value="TRANSLATION INITIATION FACTOR IF-2"/>
    <property type="match status" value="1"/>
</dbReference>
<protein>
    <submittedName>
        <fullName evidence="2">Nucleolar protein 16</fullName>
    </submittedName>
</protein>
<evidence type="ECO:0007829" key="5">
    <source>
        <dbReference type="PeptideAtlas" id="A0A4V0IKJ7"/>
    </source>
</evidence>
<feature type="compositionally biased region" description="Basic and acidic residues" evidence="1">
    <location>
        <begin position="498"/>
        <end position="507"/>
    </location>
</feature>
<keyword evidence="3" id="KW-1185">Reference proteome</keyword>
<dbReference type="SMR" id="A0A4V0IKJ7"/>
<evidence type="ECO:0000313" key="4">
    <source>
        <dbReference type="WormBase" id="F49E2.5l"/>
    </source>
</evidence>
<keyword evidence="5" id="KW-1267">Proteomics identification</keyword>